<dbReference type="HOGENOM" id="CLU_106618_0_0_11"/>
<dbReference type="AlphaFoldDB" id="B6GEC1"/>
<proteinExistence type="predicted"/>
<dbReference type="STRING" id="445975.COLSTE_02458"/>
<dbReference type="SMART" id="SM00471">
    <property type="entry name" value="HDc"/>
    <property type="match status" value="1"/>
</dbReference>
<organism evidence="3 4">
    <name type="scientific">Collinsella stercoris DSM 13279</name>
    <dbReference type="NCBI Taxonomy" id="445975"/>
    <lineage>
        <taxon>Bacteria</taxon>
        <taxon>Bacillati</taxon>
        <taxon>Actinomycetota</taxon>
        <taxon>Coriobacteriia</taxon>
        <taxon>Coriobacteriales</taxon>
        <taxon>Coriobacteriaceae</taxon>
        <taxon>Collinsella</taxon>
    </lineage>
</organism>
<evidence type="ECO:0000259" key="2">
    <source>
        <dbReference type="SMART" id="SM00471"/>
    </source>
</evidence>
<sequence length="226" mass="24290">MPVGRRSGYNKTMSVACGRWAVERVEAIRNNPLFRASMERIERAESEREFCRHGMSHVLDVARIAWITALERRCRVSKDVVYAAALLHDVGRAEQYATGEDHDVAGARIAGEILKGLPASLQFDAAERSAILAAVAGHRGPAASEAHGRAPGGELAGAVHGSGEADAGMTGRAPEGSLPDSSAQELGEVLARLVKEADNRSRACYACPARDACYWPDERKNLSLDI</sequence>
<dbReference type="CDD" id="cd00077">
    <property type="entry name" value="HDc"/>
    <property type="match status" value="1"/>
</dbReference>
<evidence type="ECO:0000313" key="4">
    <source>
        <dbReference type="Proteomes" id="UP000003560"/>
    </source>
</evidence>
<dbReference type="Proteomes" id="UP000003560">
    <property type="component" value="Unassembled WGS sequence"/>
</dbReference>
<dbReference type="EMBL" id="ABXJ01000147">
    <property type="protein sequence ID" value="EEA89394.1"/>
    <property type="molecule type" value="Genomic_DNA"/>
</dbReference>
<name>B6GEC1_9ACTN</name>
<dbReference type="eggNOG" id="COG1418">
    <property type="taxonomic scope" value="Bacteria"/>
</dbReference>
<keyword evidence="4" id="KW-1185">Reference proteome</keyword>
<gene>
    <name evidence="3" type="ORF">COLSTE_02458</name>
</gene>
<dbReference type="InterPro" id="IPR006674">
    <property type="entry name" value="HD_domain"/>
</dbReference>
<evidence type="ECO:0000313" key="3">
    <source>
        <dbReference type="EMBL" id="EEA89394.1"/>
    </source>
</evidence>
<evidence type="ECO:0000256" key="1">
    <source>
        <dbReference type="SAM" id="MobiDB-lite"/>
    </source>
</evidence>
<comment type="caution">
    <text evidence="3">The sequence shown here is derived from an EMBL/GenBank/DDBJ whole genome shotgun (WGS) entry which is preliminary data.</text>
</comment>
<dbReference type="NCBIfam" id="TIGR00277">
    <property type="entry name" value="HDIG"/>
    <property type="match status" value="1"/>
</dbReference>
<protein>
    <submittedName>
        <fullName evidence="3">HDIG domain protein</fullName>
    </submittedName>
</protein>
<dbReference type="InterPro" id="IPR006675">
    <property type="entry name" value="HDIG_dom"/>
</dbReference>
<dbReference type="Pfam" id="PF01966">
    <property type="entry name" value="HD"/>
    <property type="match status" value="1"/>
</dbReference>
<reference evidence="3 4" key="1">
    <citation type="submission" date="2008-10" db="EMBL/GenBank/DDBJ databases">
        <title>Draft genome sequence of Collinsella stercoris (DSM 13279).</title>
        <authorList>
            <person name="Sudarsanam P."/>
            <person name="Ley R."/>
            <person name="Guruge J."/>
            <person name="Turnbaugh P.J."/>
            <person name="Mahowald M."/>
            <person name="Liep D."/>
            <person name="Gordon J."/>
        </authorList>
    </citation>
    <scope>NUCLEOTIDE SEQUENCE [LARGE SCALE GENOMIC DNA]</scope>
    <source>
        <strain evidence="3 4">DSM 13279</strain>
    </source>
</reference>
<reference evidence="3 4" key="2">
    <citation type="submission" date="2008-10" db="EMBL/GenBank/DDBJ databases">
        <authorList>
            <person name="Fulton L."/>
            <person name="Clifton S."/>
            <person name="Fulton B."/>
            <person name="Xu J."/>
            <person name="Minx P."/>
            <person name="Pepin K.H."/>
            <person name="Johnson M."/>
            <person name="Thiruvilangam P."/>
            <person name="Bhonagiri V."/>
            <person name="Nash W.E."/>
            <person name="Mardis E.R."/>
            <person name="Wilson R.K."/>
        </authorList>
    </citation>
    <scope>NUCLEOTIDE SEQUENCE [LARGE SCALE GENOMIC DNA]</scope>
    <source>
        <strain evidence="3 4">DSM 13279</strain>
    </source>
</reference>
<dbReference type="Gene3D" id="1.10.3210.10">
    <property type="entry name" value="Hypothetical protein af1432"/>
    <property type="match status" value="1"/>
</dbReference>
<dbReference type="InterPro" id="IPR003607">
    <property type="entry name" value="HD/PDEase_dom"/>
</dbReference>
<feature type="domain" description="HD/PDEase" evidence="2">
    <location>
        <begin position="50"/>
        <end position="212"/>
    </location>
</feature>
<dbReference type="SUPFAM" id="SSF109604">
    <property type="entry name" value="HD-domain/PDEase-like"/>
    <property type="match status" value="1"/>
</dbReference>
<feature type="region of interest" description="Disordered" evidence="1">
    <location>
        <begin position="142"/>
        <end position="182"/>
    </location>
</feature>
<accession>B6GEC1</accession>